<name>A0A2X0P1C5_9BASI</name>
<feature type="region of interest" description="Disordered" evidence="5">
    <location>
        <begin position="188"/>
        <end position="217"/>
    </location>
</feature>
<evidence type="ECO:0000256" key="1">
    <source>
        <dbReference type="ARBA" id="ARBA00004123"/>
    </source>
</evidence>
<feature type="compositionally biased region" description="Low complexity" evidence="5">
    <location>
        <begin position="131"/>
        <end position="144"/>
    </location>
</feature>
<evidence type="ECO:0000256" key="5">
    <source>
        <dbReference type="SAM" id="MobiDB-lite"/>
    </source>
</evidence>
<dbReference type="SMART" id="SM00386">
    <property type="entry name" value="HAT"/>
    <property type="match status" value="6"/>
</dbReference>
<dbReference type="Proteomes" id="UP000249464">
    <property type="component" value="Unassembled WGS sequence"/>
</dbReference>
<comment type="similarity">
    <text evidence="2">Belongs to the NRDE2 family.</text>
</comment>
<evidence type="ECO:0000313" key="6">
    <source>
        <dbReference type="EMBL" id="SGY31926.1"/>
    </source>
</evidence>
<dbReference type="InterPro" id="IPR013633">
    <property type="entry name" value="NRDE-2"/>
</dbReference>
<feature type="compositionally biased region" description="Low complexity" evidence="5">
    <location>
        <begin position="12"/>
        <end position="37"/>
    </location>
</feature>
<dbReference type="EMBL" id="FQNC01000041">
    <property type="protein sequence ID" value="SGY31926.1"/>
    <property type="molecule type" value="Genomic_DNA"/>
</dbReference>
<proteinExistence type="inferred from homology"/>
<dbReference type="InterPro" id="IPR011990">
    <property type="entry name" value="TPR-like_helical_dom_sf"/>
</dbReference>
<evidence type="ECO:0000256" key="3">
    <source>
        <dbReference type="ARBA" id="ARBA00022737"/>
    </source>
</evidence>
<dbReference type="Pfam" id="PF08424">
    <property type="entry name" value="NRDE-2"/>
    <property type="match status" value="1"/>
</dbReference>
<keyword evidence="7" id="KW-1185">Reference proteome</keyword>
<dbReference type="GO" id="GO:0031048">
    <property type="term" value="P:regulatory ncRNA-mediated heterochromatin formation"/>
    <property type="evidence" value="ECO:0007669"/>
    <property type="project" value="TreeGrafter"/>
</dbReference>
<evidence type="ECO:0000313" key="7">
    <source>
        <dbReference type="Proteomes" id="UP000249464"/>
    </source>
</evidence>
<evidence type="ECO:0000256" key="2">
    <source>
        <dbReference type="ARBA" id="ARBA00009265"/>
    </source>
</evidence>
<dbReference type="GO" id="GO:0006396">
    <property type="term" value="P:RNA processing"/>
    <property type="evidence" value="ECO:0007669"/>
    <property type="project" value="InterPro"/>
</dbReference>
<feature type="region of interest" description="Disordered" evidence="5">
    <location>
        <begin position="1"/>
        <end position="160"/>
    </location>
</feature>
<organism evidence="6 7">
    <name type="scientific">Microbotryum silenes-dioicae</name>
    <dbReference type="NCBI Taxonomy" id="796604"/>
    <lineage>
        <taxon>Eukaryota</taxon>
        <taxon>Fungi</taxon>
        <taxon>Dikarya</taxon>
        <taxon>Basidiomycota</taxon>
        <taxon>Pucciniomycotina</taxon>
        <taxon>Microbotryomycetes</taxon>
        <taxon>Microbotryales</taxon>
        <taxon>Microbotryaceae</taxon>
        <taxon>Microbotryum</taxon>
    </lineage>
</organism>
<dbReference type="Gene3D" id="1.25.40.10">
    <property type="entry name" value="Tetratricopeptide repeat domain"/>
    <property type="match status" value="2"/>
</dbReference>
<dbReference type="GO" id="GO:1902369">
    <property type="term" value="P:negative regulation of RNA catabolic process"/>
    <property type="evidence" value="ECO:0007669"/>
    <property type="project" value="TreeGrafter"/>
</dbReference>
<dbReference type="GO" id="GO:0071013">
    <property type="term" value="C:catalytic step 2 spliceosome"/>
    <property type="evidence" value="ECO:0007669"/>
    <property type="project" value="TreeGrafter"/>
</dbReference>
<sequence length="1302" mass="147060">MSGSRRPPPPSFDSFPAAEAPNAPSSSPASTRRANPPTTAPSFDSFPAPPIPTPADTFLSGLEQPLDRSKPTKISDKPGHRRSKHHDGSDPSTSGSRGKQNTDKRDERHSSDRKRKHERGHHDRPAAIRDSSNSSSSFSSSSSSRKATAKADQSELGSSDQFQLTEHGYGHKQRKPYQLVQATVADENAKTAPKVSSSVSDDLDNPPYYSSRTGDELNTKYGSLHRSAVPRYRRLGGEPSYSLPAPIDRARLTGTSLVSAGRVVGLNEGLRITSDTAYTGRGVEIGPMRRFRTPRYSDLRSAQHMLDKDLRRISLAAKSTPRGQPRRDPFAERENFVAFDKEHPFEELMRGLEHEEGTDYRSVGGQIKPSDLSTAAASQNTDAAVGENEFDQLGVTGGESESQYLSRRNIEFDRALRDNPKNVELWLEFVEWQNQVALSASGENRGRTILNRVERRGAAQVKLVIVERALKADPANVEDERLVLKLLQLAEEVEDTPTVTKRWKKVLEEHAKMTSLWVRYVGWRQTDGTSFEVESVVEAFVECFETLQRKADLATELQERDMIDANMVYLFLRLCLMLRQAGYIERALASFQAIVELNLFRPVEFQSRAGDEDVHGWRSRTLAALNSFWDDEPPRVGEDGAVGWCNTAVGADAPYSQPDQRISPSTDEDSSSLDRWARSERLASMANPRPARLTDESVDEDDVARVPLFDTDIKPLLFIVDSSDAKQQLIYAFLAFLGLPFVPPDVPTSTPFATDGFIHSRMVEHEDLVKSFWPSKPETTQAVEVIGGEAMEPERKPALEKPWHVPFNAMPCSVELLFAAQQGWFTAINERDLEGVDSELARNALALLSDLSSADDPFLHLDAFAFEACQLPNSAGKLAKSVLRRKRQTLALWDGYARIERARGKVSDARQVYVTALSMYRTFPNHERIDGPLLWRSWAEMEWEEGGADLALKVLVAATAAGDGEDLATLAKTVSIKNTPAQNLRARQFYTTELEASFQPSAPQRLVRNRNHLAVSFALFDYLSHGDLTSFTTEIFEQHLSRLENTGAKGSCEHEEAYQAYVKLLYRHAEKGKRGHRPAQLREVLERAIAEFRNNSMFLSVYYHNELRTKIQNRVRRTMEDLVLTKKPTSQGYLFAIFAESHLDFRSTNVWGVRNLFERAVEDPRTRSCPSIWALYIDFELRNEEFARVKTQLYRAIEACPWCRDLYLIAFRPELKNVFSDQDLRQQWHEAMLRRGLRVRYALPPPPALAESDSDEHAKDEFFHIPLPYIDATKHRLKKEEGERPMDDVETIFREREALKPY</sequence>
<feature type="compositionally biased region" description="Polar residues" evidence="5">
    <location>
        <begin position="90"/>
        <end position="99"/>
    </location>
</feature>
<dbReference type="SUPFAM" id="SSF48452">
    <property type="entry name" value="TPR-like"/>
    <property type="match status" value="2"/>
</dbReference>
<accession>A0A2X0P1C5</accession>
<feature type="compositionally biased region" description="Basic and acidic residues" evidence="5">
    <location>
        <begin position="65"/>
        <end position="78"/>
    </location>
</feature>
<dbReference type="PANTHER" id="PTHR13471:SF0">
    <property type="entry name" value="NUCLEAR EXOSOME REGULATOR NRDE2"/>
    <property type="match status" value="1"/>
</dbReference>
<reference evidence="6 7" key="1">
    <citation type="submission" date="2016-11" db="EMBL/GenBank/DDBJ databases">
        <authorList>
            <person name="Jaros S."/>
            <person name="Januszkiewicz K."/>
            <person name="Wedrychowicz H."/>
        </authorList>
    </citation>
    <scope>NUCLEOTIDE SEQUENCE [LARGE SCALE GENOMIC DNA]</scope>
</reference>
<keyword evidence="4" id="KW-0539">Nucleus</keyword>
<feature type="compositionally biased region" description="Pro residues" evidence="5">
    <location>
        <begin position="1"/>
        <end position="11"/>
    </location>
</feature>
<comment type="subcellular location">
    <subcellularLocation>
        <location evidence="1">Nucleus</location>
    </subcellularLocation>
</comment>
<dbReference type="STRING" id="796604.A0A2X0P1C5"/>
<dbReference type="InterPro" id="IPR003107">
    <property type="entry name" value="HAT"/>
</dbReference>
<feature type="compositionally biased region" description="Basic and acidic residues" evidence="5">
    <location>
        <begin position="100"/>
        <end position="110"/>
    </location>
</feature>
<evidence type="ECO:0000256" key="4">
    <source>
        <dbReference type="ARBA" id="ARBA00023242"/>
    </source>
</evidence>
<protein>
    <submittedName>
        <fullName evidence="6">BQ5605_C002g01278 protein</fullName>
    </submittedName>
</protein>
<gene>
    <name evidence="6" type="primary">BQ5605_C002g01278</name>
    <name evidence="6" type="ORF">BQ5605_C002G01278</name>
</gene>
<feature type="region of interest" description="Disordered" evidence="5">
    <location>
        <begin position="651"/>
        <end position="674"/>
    </location>
</feature>
<dbReference type="PANTHER" id="PTHR13471">
    <property type="entry name" value="TETRATRICOPEPTIDE-LIKE HELICAL"/>
    <property type="match status" value="1"/>
</dbReference>
<keyword evidence="3" id="KW-0677">Repeat</keyword>